<sequence length="246" mass="28322">MVLTDLPFERSPLIHSRYSLIQRPGSAPNLSKEDEDKSHSKAYAAFLREQDRKVGPEGFLDSGRYTHSYMLKKKDKGRSSYDGSRPSVVSLSSRIERDKKDYNKKVKVIEYVHCIDIVGCALNKKRLAEEKKLNQGLQKYTKLRQEHAHWKEDEEQHKLQQELAELAIALNMESQKARQQKFDAHRDYKKDSSNKINDDLNAVRDVENKLMKSDGDAKAAELNKRKLSADLALTKSHLAIKQRDGK</sequence>
<name>A0ABQ9FNJ4_TEGGR</name>
<protein>
    <submittedName>
        <fullName evidence="2">Uncharacterized protein</fullName>
    </submittedName>
</protein>
<evidence type="ECO:0000313" key="2">
    <source>
        <dbReference type="EMBL" id="KAJ8318849.1"/>
    </source>
</evidence>
<organism evidence="2 3">
    <name type="scientific">Tegillarca granosa</name>
    <name type="common">Malaysian cockle</name>
    <name type="synonym">Anadara granosa</name>
    <dbReference type="NCBI Taxonomy" id="220873"/>
    <lineage>
        <taxon>Eukaryota</taxon>
        <taxon>Metazoa</taxon>
        <taxon>Spiralia</taxon>
        <taxon>Lophotrochozoa</taxon>
        <taxon>Mollusca</taxon>
        <taxon>Bivalvia</taxon>
        <taxon>Autobranchia</taxon>
        <taxon>Pteriomorphia</taxon>
        <taxon>Arcoida</taxon>
        <taxon>Arcoidea</taxon>
        <taxon>Arcidae</taxon>
        <taxon>Tegillarca</taxon>
    </lineage>
</organism>
<reference evidence="2 3" key="1">
    <citation type="submission" date="2022-12" db="EMBL/GenBank/DDBJ databases">
        <title>Chromosome-level genome of Tegillarca granosa.</title>
        <authorList>
            <person name="Kim J."/>
        </authorList>
    </citation>
    <scope>NUCLEOTIDE SEQUENCE [LARGE SCALE GENOMIC DNA]</scope>
    <source>
        <strain evidence="2">Teg-2019</strain>
        <tissue evidence="2">Adductor muscle</tissue>
    </source>
</reference>
<gene>
    <name evidence="2" type="ORF">KUTeg_003940</name>
</gene>
<comment type="caution">
    <text evidence="2">The sequence shown here is derived from an EMBL/GenBank/DDBJ whole genome shotgun (WGS) entry which is preliminary data.</text>
</comment>
<feature type="compositionally biased region" description="Basic and acidic residues" evidence="1">
    <location>
        <begin position="180"/>
        <end position="201"/>
    </location>
</feature>
<evidence type="ECO:0000313" key="3">
    <source>
        <dbReference type="Proteomes" id="UP001217089"/>
    </source>
</evidence>
<dbReference type="Proteomes" id="UP001217089">
    <property type="component" value="Unassembled WGS sequence"/>
</dbReference>
<proteinExistence type="predicted"/>
<keyword evidence="3" id="KW-1185">Reference proteome</keyword>
<evidence type="ECO:0000256" key="1">
    <source>
        <dbReference type="SAM" id="MobiDB-lite"/>
    </source>
</evidence>
<dbReference type="EMBL" id="JARBDR010000214">
    <property type="protein sequence ID" value="KAJ8318849.1"/>
    <property type="molecule type" value="Genomic_DNA"/>
</dbReference>
<accession>A0ABQ9FNJ4</accession>
<feature type="region of interest" description="Disordered" evidence="1">
    <location>
        <begin position="178"/>
        <end position="201"/>
    </location>
</feature>